<dbReference type="GeneID" id="54565826"/>
<evidence type="ECO:0000313" key="4">
    <source>
        <dbReference type="Proteomes" id="UP000799537"/>
    </source>
</evidence>
<keyword evidence="1" id="KW-0472">Membrane</keyword>
<dbReference type="RefSeq" id="XP_033668291.1">
    <property type="nucleotide sequence ID" value="XM_033812554.1"/>
</dbReference>
<dbReference type="Pfam" id="PF06985">
    <property type="entry name" value="HET"/>
    <property type="match status" value="1"/>
</dbReference>
<protein>
    <recommendedName>
        <fullName evidence="2">Heterokaryon incompatibility domain-containing protein</fullName>
    </recommendedName>
</protein>
<dbReference type="OrthoDB" id="3647231at2759"/>
<evidence type="ECO:0000256" key="1">
    <source>
        <dbReference type="SAM" id="Phobius"/>
    </source>
</evidence>
<keyword evidence="4" id="KW-1185">Reference proteome</keyword>
<feature type="transmembrane region" description="Helical" evidence="1">
    <location>
        <begin position="309"/>
        <end position="332"/>
    </location>
</feature>
<dbReference type="Proteomes" id="UP000799537">
    <property type="component" value="Unassembled WGS sequence"/>
</dbReference>
<organism evidence="3 4">
    <name type="scientific">Zasmidium cellare ATCC 36951</name>
    <dbReference type="NCBI Taxonomy" id="1080233"/>
    <lineage>
        <taxon>Eukaryota</taxon>
        <taxon>Fungi</taxon>
        <taxon>Dikarya</taxon>
        <taxon>Ascomycota</taxon>
        <taxon>Pezizomycotina</taxon>
        <taxon>Dothideomycetes</taxon>
        <taxon>Dothideomycetidae</taxon>
        <taxon>Mycosphaerellales</taxon>
        <taxon>Mycosphaerellaceae</taxon>
        <taxon>Zasmidium</taxon>
    </lineage>
</organism>
<dbReference type="EMBL" id="ML993593">
    <property type="protein sequence ID" value="KAF2167402.1"/>
    <property type="molecule type" value="Genomic_DNA"/>
</dbReference>
<evidence type="ECO:0000259" key="2">
    <source>
        <dbReference type="Pfam" id="PF06985"/>
    </source>
</evidence>
<proteinExistence type="predicted"/>
<dbReference type="PANTHER" id="PTHR24148">
    <property type="entry name" value="ANKYRIN REPEAT DOMAIN-CONTAINING PROTEIN 39 HOMOLOG-RELATED"/>
    <property type="match status" value="1"/>
</dbReference>
<keyword evidence="1" id="KW-0812">Transmembrane</keyword>
<gene>
    <name evidence="3" type="ORF">M409DRAFT_54004</name>
</gene>
<name>A0A6A6CNA6_ZASCE</name>
<keyword evidence="1" id="KW-1133">Transmembrane helix</keyword>
<dbReference type="InterPro" id="IPR052895">
    <property type="entry name" value="HetReg/Transcr_Mod"/>
</dbReference>
<feature type="domain" description="Heterokaryon incompatibility" evidence="2">
    <location>
        <begin position="58"/>
        <end position="237"/>
    </location>
</feature>
<dbReference type="InterPro" id="IPR010730">
    <property type="entry name" value="HET"/>
</dbReference>
<reference evidence="3" key="1">
    <citation type="journal article" date="2020" name="Stud. Mycol.">
        <title>101 Dothideomycetes genomes: a test case for predicting lifestyles and emergence of pathogens.</title>
        <authorList>
            <person name="Haridas S."/>
            <person name="Albert R."/>
            <person name="Binder M."/>
            <person name="Bloem J."/>
            <person name="Labutti K."/>
            <person name="Salamov A."/>
            <person name="Andreopoulos B."/>
            <person name="Baker S."/>
            <person name="Barry K."/>
            <person name="Bills G."/>
            <person name="Bluhm B."/>
            <person name="Cannon C."/>
            <person name="Castanera R."/>
            <person name="Culley D."/>
            <person name="Daum C."/>
            <person name="Ezra D."/>
            <person name="Gonzalez J."/>
            <person name="Henrissat B."/>
            <person name="Kuo A."/>
            <person name="Liang C."/>
            <person name="Lipzen A."/>
            <person name="Lutzoni F."/>
            <person name="Magnuson J."/>
            <person name="Mondo S."/>
            <person name="Nolan M."/>
            <person name="Ohm R."/>
            <person name="Pangilinan J."/>
            <person name="Park H.-J."/>
            <person name="Ramirez L."/>
            <person name="Alfaro M."/>
            <person name="Sun H."/>
            <person name="Tritt A."/>
            <person name="Yoshinaga Y."/>
            <person name="Zwiers L.-H."/>
            <person name="Turgeon B."/>
            <person name="Goodwin S."/>
            <person name="Spatafora J."/>
            <person name="Crous P."/>
            <person name="Grigoriev I."/>
        </authorList>
    </citation>
    <scope>NUCLEOTIDE SEQUENCE</scope>
    <source>
        <strain evidence="3">ATCC 36951</strain>
    </source>
</reference>
<evidence type="ECO:0000313" key="3">
    <source>
        <dbReference type="EMBL" id="KAF2167402.1"/>
    </source>
</evidence>
<dbReference type="PANTHER" id="PTHR24148:SF73">
    <property type="entry name" value="HET DOMAIN PROTEIN (AFU_ORTHOLOGUE AFUA_8G01020)"/>
    <property type="match status" value="1"/>
</dbReference>
<dbReference type="AlphaFoldDB" id="A0A6A6CNA6"/>
<accession>A0A6A6CNA6</accession>
<sequence length="368" mass="40938">MAGKRKRASSPARTAHFVHEPFVDASKQIRLLTFEPGNDLDSISCNISTWSFDKARPYVAASYTWGSPENISCININGLPYEIRRNCYDALSQIRRQAPESYVWTDSICINQLDLDEKALQVENMGDIFANAELVYSCVGEHADGSGDVFSVAQDVAAHVKDTPLFYDMPTDNGAAWIAHGGDPRSPAWQRLNALQPDPIKDSEGGMVNSPPHPKFRDALMFFSCRPYWHRIWIIQEVYLAQRCIVLCGDDCVAFEDIVVLMITYQYALFVAVSMWAFEARLPQVARASCTGHSKMHARSLRLPSSHTVAALLILALVSCPAIFSVMLPWVLGFVPGGPCFESTVSAIYMSSLAQRFFAQHTLSSRIS</sequence>